<gene>
    <name evidence="1" type="ORF">EDC39_10463</name>
</gene>
<reference evidence="1 2" key="1">
    <citation type="submission" date="2019-07" db="EMBL/GenBank/DDBJ databases">
        <title>Genomic Encyclopedia of Type Strains, Phase IV (KMG-IV): sequencing the most valuable type-strain genomes for metagenomic binning, comparative biology and taxonomic classification.</title>
        <authorList>
            <person name="Goeker M."/>
        </authorList>
    </citation>
    <scope>NUCLEOTIDE SEQUENCE [LARGE SCALE GENOMIC DNA]</scope>
    <source>
        <strain evidence="1 2">SS015</strain>
    </source>
</reference>
<dbReference type="OrthoDB" id="5401261at2"/>
<dbReference type="AlphaFoldDB" id="A0A5D3WNK4"/>
<name>A0A5D3WNK4_9BACT</name>
<dbReference type="EMBL" id="VNIB01000004">
    <property type="protein sequence ID" value="TYO98939.1"/>
    <property type="molecule type" value="Genomic_DNA"/>
</dbReference>
<dbReference type="RefSeq" id="WP_148895406.1">
    <property type="nucleotide sequence ID" value="NZ_VNIB01000004.1"/>
</dbReference>
<sequence>MSLFSLRHLLPSVREHRKVEAEIYRLLGETLDKDYVKPPPPPAGLLRYAQRHIFSILFLAVYRAIGIPEERRLLYGTINHAIRGIVTGTDNLLDDEYKEMLPLRFPERATRFKSVMHILLFDRFLFRVLDEAAARGLLPEGRRQLVQQKIFQAMVPIGEEESTEEGGVHEILTPAQILRSIHVHKGGNLLRLAFVAPRLIEKDLFAPLEIADQGIFRIGMALQVIDDLTDFYEDIRDRRHNYLVSFIRFEGEAAERERLQQLLDGEGEPEPVDRAFRASVERVLARAIGEALAGFAELEEAGFWLSASDAMRLIRYLFRLRGVGELLALWPRGKEPTETLGGLHGTAA</sequence>
<dbReference type="PROSITE" id="PS00444">
    <property type="entry name" value="POLYPRENYL_SYNTHASE_2"/>
    <property type="match status" value="1"/>
</dbReference>
<dbReference type="Gene3D" id="1.10.600.10">
    <property type="entry name" value="Farnesyl Diphosphate Synthase"/>
    <property type="match status" value="1"/>
</dbReference>
<evidence type="ECO:0000313" key="2">
    <source>
        <dbReference type="Proteomes" id="UP000324159"/>
    </source>
</evidence>
<accession>A0A5D3WNK4</accession>
<dbReference type="InterPro" id="IPR008949">
    <property type="entry name" value="Isoprenoid_synthase_dom_sf"/>
</dbReference>
<comment type="caution">
    <text evidence="1">The sequence shown here is derived from an EMBL/GenBank/DDBJ whole genome shotgun (WGS) entry which is preliminary data.</text>
</comment>
<dbReference type="SUPFAM" id="SSF48576">
    <property type="entry name" value="Terpenoid synthases"/>
    <property type="match status" value="1"/>
</dbReference>
<evidence type="ECO:0000313" key="1">
    <source>
        <dbReference type="EMBL" id="TYO98939.1"/>
    </source>
</evidence>
<evidence type="ECO:0008006" key="3">
    <source>
        <dbReference type="Google" id="ProtNLM"/>
    </source>
</evidence>
<keyword evidence="2" id="KW-1185">Reference proteome</keyword>
<dbReference type="Proteomes" id="UP000324159">
    <property type="component" value="Unassembled WGS sequence"/>
</dbReference>
<proteinExistence type="predicted"/>
<dbReference type="InterPro" id="IPR033749">
    <property type="entry name" value="Polyprenyl_synt_CS"/>
</dbReference>
<organism evidence="1 2">
    <name type="scientific">Geothermobacter ehrlichii</name>
    <dbReference type="NCBI Taxonomy" id="213224"/>
    <lineage>
        <taxon>Bacteria</taxon>
        <taxon>Pseudomonadati</taxon>
        <taxon>Thermodesulfobacteriota</taxon>
        <taxon>Desulfuromonadia</taxon>
        <taxon>Desulfuromonadales</taxon>
        <taxon>Geothermobacteraceae</taxon>
        <taxon>Geothermobacter</taxon>
    </lineage>
</organism>
<protein>
    <recommendedName>
        <fullName evidence="3">Geranylgeranyl pyrophosphate synthase</fullName>
    </recommendedName>
</protein>